<evidence type="ECO:0000313" key="3">
    <source>
        <dbReference type="EMBL" id="SEU38982.1"/>
    </source>
</evidence>
<feature type="signal peptide" evidence="2">
    <location>
        <begin position="1"/>
        <end position="23"/>
    </location>
</feature>
<dbReference type="Proteomes" id="UP000199181">
    <property type="component" value="Unassembled WGS sequence"/>
</dbReference>
<feature type="region of interest" description="Disordered" evidence="1">
    <location>
        <begin position="255"/>
        <end position="276"/>
    </location>
</feature>
<keyword evidence="2" id="KW-0732">Signal</keyword>
<evidence type="ECO:0000256" key="2">
    <source>
        <dbReference type="SAM" id="SignalP"/>
    </source>
</evidence>
<proteinExistence type="predicted"/>
<accession>A0A1I0LFW0</accession>
<reference evidence="4" key="1">
    <citation type="submission" date="2016-10" db="EMBL/GenBank/DDBJ databases">
        <authorList>
            <person name="Varghese N."/>
            <person name="Submissions S."/>
        </authorList>
    </citation>
    <scope>NUCLEOTIDE SEQUENCE [LARGE SCALE GENOMIC DNA]</scope>
    <source>
        <strain evidence="4">DSM 16858</strain>
    </source>
</reference>
<dbReference type="PROSITE" id="PS51257">
    <property type="entry name" value="PROKAR_LIPOPROTEIN"/>
    <property type="match status" value="1"/>
</dbReference>
<organism evidence="3 4">
    <name type="scientific">Stigmatella erecta</name>
    <dbReference type="NCBI Taxonomy" id="83460"/>
    <lineage>
        <taxon>Bacteria</taxon>
        <taxon>Pseudomonadati</taxon>
        <taxon>Myxococcota</taxon>
        <taxon>Myxococcia</taxon>
        <taxon>Myxococcales</taxon>
        <taxon>Cystobacterineae</taxon>
        <taxon>Archangiaceae</taxon>
        <taxon>Stigmatella</taxon>
    </lineage>
</organism>
<dbReference type="AlphaFoldDB" id="A0A1I0LFW0"/>
<feature type="compositionally biased region" description="Polar residues" evidence="1">
    <location>
        <begin position="255"/>
        <end position="266"/>
    </location>
</feature>
<dbReference type="EMBL" id="FOIJ01000031">
    <property type="protein sequence ID" value="SEU38982.1"/>
    <property type="molecule type" value="Genomic_DNA"/>
</dbReference>
<protein>
    <submittedName>
        <fullName evidence="3">Uncharacterized protein</fullName>
    </submittedName>
</protein>
<keyword evidence="4" id="KW-1185">Reference proteome</keyword>
<gene>
    <name evidence="3" type="ORF">SAMN05443639_1311</name>
</gene>
<feature type="chain" id="PRO_5011709612" evidence="2">
    <location>
        <begin position="24"/>
        <end position="389"/>
    </location>
</feature>
<evidence type="ECO:0000313" key="4">
    <source>
        <dbReference type="Proteomes" id="UP000199181"/>
    </source>
</evidence>
<name>A0A1I0LFW0_9BACT</name>
<sequence length="389" mass="40655">MEASQKFRTRALMIILGGALAWAGCPSAGTGGNIITPAMAGVSQGLRPELTGSGAVFTSLGQPAVALGDCVTPDGVPTGQSCIQNVAAVDRALRSDLGKTNVRIYSALLSVSAGVNGTGGTASGSSKIYYSKHRFVLEWARYRTQTAQIPAEQTGPLVRSVDVGLAVRAIFDVQLQSTDSNIAANFGFGQLAAALATKSAQISVAYDSVGTQNPVLPPAGLFSVSDINGFIQAQNSYYAGIQKIEEAWADYVKTGRTTPAPESQPSSGPPVLTPTSNPNGFVPDIVSYSVVRIPSESVDSNTVWATGYLNGIRAITRKISCEDALKAIKLNAPSQNLFYTAALFKAYKDVMSVSGCDTTAPDDIQAAKARAAIEPYGMNFTVRNVDAPD</sequence>
<dbReference type="RefSeq" id="WP_143076265.1">
    <property type="nucleotide sequence ID" value="NZ_FOIJ01000031.1"/>
</dbReference>
<evidence type="ECO:0000256" key="1">
    <source>
        <dbReference type="SAM" id="MobiDB-lite"/>
    </source>
</evidence>